<sequence length="42" mass="4511">MAADLDLVLALTTFIGVGALLRLGELRSPAFYVAYDTNNPLD</sequence>
<evidence type="ECO:0000313" key="1">
    <source>
        <dbReference type="EMBL" id="XPM66179.1"/>
    </source>
</evidence>
<evidence type="ECO:0000313" key="2">
    <source>
        <dbReference type="Proteomes" id="UP000095472"/>
    </source>
</evidence>
<reference evidence="1 2" key="1">
    <citation type="journal article" date="2016" name="Genome Announc.">
        <title>Draft Genome Sequence of the Thermotolerant Cyanobacterium Desertifilum sp. IPPAS B-1220.</title>
        <authorList>
            <person name="Mironov K.S."/>
            <person name="Sinetova M.A."/>
            <person name="Bolatkhan K."/>
            <person name="Zayadan B.K."/>
            <person name="Ustinova V.V."/>
            <person name="Kupriyanova E.V."/>
            <person name="Skrypnik A.N."/>
            <person name="Gogoleva N.E."/>
            <person name="Gogolev Y.V."/>
            <person name="Los D.A."/>
        </authorList>
    </citation>
    <scope>NUCLEOTIDE SEQUENCE [LARGE SCALE GENOMIC DNA]</scope>
    <source>
        <strain evidence="1 2">IPPAS B-1220</strain>
    </source>
</reference>
<keyword evidence="2" id="KW-1185">Reference proteome</keyword>
<organism evidence="1 2">
    <name type="scientific">Desertifilum tharense IPPAS B-1220</name>
    <dbReference type="NCBI Taxonomy" id="1781255"/>
    <lineage>
        <taxon>Bacteria</taxon>
        <taxon>Bacillati</taxon>
        <taxon>Cyanobacteriota</taxon>
        <taxon>Cyanophyceae</taxon>
        <taxon>Desertifilales</taxon>
        <taxon>Desertifilaceae</taxon>
        <taxon>Desertifilum</taxon>
    </lineage>
</organism>
<proteinExistence type="predicted"/>
<gene>
    <name evidence="1" type="ORF">BH720_012630</name>
</gene>
<protein>
    <submittedName>
        <fullName evidence="1">Uncharacterized protein</fullName>
    </submittedName>
</protein>
<dbReference type="EMBL" id="CP182909">
    <property type="protein sequence ID" value="XPM66179.1"/>
    <property type="molecule type" value="Genomic_DNA"/>
</dbReference>
<accession>A0ACD5GZL2</accession>
<name>A0ACD5GZL2_9CYAN</name>
<dbReference type="Proteomes" id="UP000095472">
    <property type="component" value="Chromosome"/>
</dbReference>